<dbReference type="Gene3D" id="2.160.10.10">
    <property type="entry name" value="Hexapeptide repeat proteins"/>
    <property type="match status" value="1"/>
</dbReference>
<dbReference type="Proteomes" id="UP000190080">
    <property type="component" value="Unassembled WGS sequence"/>
</dbReference>
<evidence type="ECO:0000313" key="2">
    <source>
        <dbReference type="Proteomes" id="UP000190080"/>
    </source>
</evidence>
<dbReference type="GO" id="GO:0047200">
    <property type="term" value="F:tetrahydrodipicolinate N-acetyltransferase activity"/>
    <property type="evidence" value="ECO:0007669"/>
    <property type="project" value="UniProtKB-EC"/>
</dbReference>
<organism evidence="1 2">
    <name type="scientific">Clostridium oryzae</name>
    <dbReference type="NCBI Taxonomy" id="1450648"/>
    <lineage>
        <taxon>Bacteria</taxon>
        <taxon>Bacillati</taxon>
        <taxon>Bacillota</taxon>
        <taxon>Clostridia</taxon>
        <taxon>Eubacteriales</taxon>
        <taxon>Clostridiaceae</taxon>
        <taxon>Clostridium</taxon>
    </lineage>
</organism>
<dbReference type="InterPro" id="IPR011004">
    <property type="entry name" value="Trimer_LpxA-like_sf"/>
</dbReference>
<comment type="caution">
    <text evidence="1">The sequence shown here is derived from an EMBL/GenBank/DDBJ whole genome shotgun (WGS) entry which is preliminary data.</text>
</comment>
<dbReference type="STRING" id="1450648.CLORY_44120"/>
<name>A0A1V4I6I8_9CLOT</name>
<dbReference type="InterPro" id="IPR047324">
    <property type="entry name" value="LbH_gamma_CA-like"/>
</dbReference>
<dbReference type="EC" id="2.3.1.89" evidence="1"/>
<dbReference type="AlphaFoldDB" id="A0A1V4I6I8"/>
<protein>
    <submittedName>
        <fullName evidence="1">2,3,4,5-tetrahydropyridine-2,6-dicarboxylate N-acetyltransferase</fullName>
        <ecNumber evidence="1">2.3.1.89</ecNumber>
    </submittedName>
</protein>
<dbReference type="CDD" id="cd04645">
    <property type="entry name" value="LbH_gamma_CA_like"/>
    <property type="match status" value="1"/>
</dbReference>
<dbReference type="PANTHER" id="PTHR13061">
    <property type="entry name" value="DYNACTIN SUBUNIT P25"/>
    <property type="match status" value="1"/>
</dbReference>
<dbReference type="PANTHER" id="PTHR13061:SF29">
    <property type="entry name" value="GAMMA CARBONIC ANHYDRASE-LIKE 1, MITOCHONDRIAL-RELATED"/>
    <property type="match status" value="1"/>
</dbReference>
<dbReference type="InterPro" id="IPR050484">
    <property type="entry name" value="Transf_Hexapept/Carb_Anhydrase"/>
</dbReference>
<gene>
    <name evidence="1" type="primary">dapH_2</name>
    <name evidence="1" type="ORF">CLORY_44120</name>
</gene>
<reference evidence="1 2" key="1">
    <citation type="submission" date="2017-03" db="EMBL/GenBank/DDBJ databases">
        <title>Genome sequence of Clostridium oryzae DSM 28571.</title>
        <authorList>
            <person name="Poehlein A."/>
            <person name="Daniel R."/>
        </authorList>
    </citation>
    <scope>NUCLEOTIDE SEQUENCE [LARGE SCALE GENOMIC DNA]</scope>
    <source>
        <strain evidence="1 2">DSM 28571</strain>
    </source>
</reference>
<dbReference type="InterPro" id="IPR001451">
    <property type="entry name" value="Hexapep"/>
</dbReference>
<dbReference type="RefSeq" id="WP_079428575.1">
    <property type="nucleotide sequence ID" value="NZ_MZGV01000111.1"/>
</dbReference>
<keyword evidence="1" id="KW-0012">Acyltransferase</keyword>
<accession>A0A1V4I6I8</accession>
<dbReference type="OrthoDB" id="9803036at2"/>
<proteinExistence type="predicted"/>
<evidence type="ECO:0000313" key="1">
    <source>
        <dbReference type="EMBL" id="OPJ55490.1"/>
    </source>
</evidence>
<dbReference type="EMBL" id="MZGV01000111">
    <property type="protein sequence ID" value="OPJ55490.1"/>
    <property type="molecule type" value="Genomic_DNA"/>
</dbReference>
<keyword evidence="2" id="KW-1185">Reference proteome</keyword>
<dbReference type="SUPFAM" id="SSF51161">
    <property type="entry name" value="Trimeric LpxA-like enzymes"/>
    <property type="match status" value="1"/>
</dbReference>
<dbReference type="Pfam" id="PF00132">
    <property type="entry name" value="Hexapep"/>
    <property type="match status" value="1"/>
</dbReference>
<keyword evidence="1" id="KW-0808">Transferase</keyword>
<sequence>MLHKDKDKFPIVHKNSFIAEGTHIIGNVCIKERASVWYGAVLRGDDNYIELGEGSNIQDNCVVHGSTHADPVIIGKHVTIGHSAIIHGCKIGDNCLIGMGSIIMDGAVIGNNTVIGAGSIVTENKNIPDGVLCLGRPARVIRKLTVQDIDKIKEAAEHYSSIIKKENKE</sequence>